<reference evidence="7 8" key="1">
    <citation type="submission" date="2021-04" db="EMBL/GenBank/DDBJ databases">
        <authorList>
            <person name="Bliznina A."/>
        </authorList>
    </citation>
    <scope>NUCLEOTIDE SEQUENCE [LARGE SCALE GENOMIC DNA]</scope>
</reference>
<evidence type="ECO:0000259" key="6">
    <source>
        <dbReference type="PROSITE" id="PS51162"/>
    </source>
</evidence>
<dbReference type="InterPro" id="IPR002048">
    <property type="entry name" value="EF_hand_dom"/>
</dbReference>
<name>A0ABN7SJN5_OIKDI</name>
<evidence type="ECO:0000256" key="3">
    <source>
        <dbReference type="PROSITE-ProRule" id="PRU00500"/>
    </source>
</evidence>
<feature type="disulfide bond" evidence="3">
    <location>
        <begin position="325"/>
        <end position="332"/>
    </location>
</feature>
<feature type="domain" description="Thyroglobulin type-1" evidence="6">
    <location>
        <begin position="303"/>
        <end position="360"/>
    </location>
</feature>
<evidence type="ECO:0000256" key="1">
    <source>
        <dbReference type="ARBA" id="ARBA00022837"/>
    </source>
</evidence>
<organism evidence="7 8">
    <name type="scientific">Oikopleura dioica</name>
    <name type="common">Tunicate</name>
    <dbReference type="NCBI Taxonomy" id="34765"/>
    <lineage>
        <taxon>Eukaryota</taxon>
        <taxon>Metazoa</taxon>
        <taxon>Chordata</taxon>
        <taxon>Tunicata</taxon>
        <taxon>Appendicularia</taxon>
        <taxon>Copelata</taxon>
        <taxon>Oikopleuridae</taxon>
        <taxon>Oikopleura</taxon>
    </lineage>
</organism>
<evidence type="ECO:0000256" key="2">
    <source>
        <dbReference type="ARBA" id="ARBA00023157"/>
    </source>
</evidence>
<feature type="signal peptide" evidence="4">
    <location>
        <begin position="1"/>
        <end position="21"/>
    </location>
</feature>
<evidence type="ECO:0000259" key="5">
    <source>
        <dbReference type="PROSITE" id="PS50222"/>
    </source>
</evidence>
<feature type="chain" id="PRO_5045233096" evidence="4">
    <location>
        <begin position="22"/>
        <end position="524"/>
    </location>
</feature>
<keyword evidence="1" id="KW-0106">Calcium</keyword>
<keyword evidence="2 3" id="KW-1015">Disulfide bond</keyword>
<dbReference type="InterPro" id="IPR011992">
    <property type="entry name" value="EF-hand-dom_pair"/>
</dbReference>
<dbReference type="Proteomes" id="UP001158576">
    <property type="component" value="Chromosome 1"/>
</dbReference>
<sequence>MKIRWSVILNIALATLQTASRYKRQHSQLASSMDTKSEIDLGEVSCAELYTGITCWCKKKQVEVKNFKYVVIRRKIFREKKYGRNLSCQELVSIQSDMSRLGRRKKIDSCPEKSRADFNTKLKQFFMSRSGAADIGAAIQRHFIKVDTNGDQLVSRKEIKSFFHEIKKEATFNSRDRGCFSSLISRCDFTNGASKNKLTLVEWSKCFDLPTQHAPIPSSDPKSIIDLLKQVDEPVTSSPSGVLPPGVTQIVTDRRSGSASSSARVPCFSEKETIANCHKTQRTSSKVSAPKFTNGKLGVSSSDQLCRPLPSCSISEPRLWRRIQCDAESSLCWCVDTKTGAVDNNYRVNTRKGSAGGLRCRDGGISGCSANVFENVQRKLGDLMEEHFRSHPETQVSVMMENNEIMAKYRHKGALPAAWFFSVHDTSTRRKRKDTRGKDNVWRKSEQMTVRLKLTEILRNLESAKCIRRFISYCDSIGTGRTDRRIGKTDFIECIDKNHIRHVDTQKDSSTYQQYFNKLQGKSR</sequence>
<dbReference type="Pfam" id="PF00086">
    <property type="entry name" value="Thyroglobulin_1"/>
    <property type="match status" value="1"/>
</dbReference>
<protein>
    <submittedName>
        <fullName evidence="7">Oidioi.mRNA.OKI2018_I69.chr1.g218.t1.cds</fullName>
    </submittedName>
</protein>
<dbReference type="InterPro" id="IPR000716">
    <property type="entry name" value="Thyroglobulin_1"/>
</dbReference>
<dbReference type="InterPro" id="IPR036857">
    <property type="entry name" value="Thyroglobulin_1_sf"/>
</dbReference>
<gene>
    <name evidence="7" type="ORF">OKIOD_LOCUS8983</name>
</gene>
<dbReference type="PROSITE" id="PS00018">
    <property type="entry name" value="EF_HAND_1"/>
    <property type="match status" value="1"/>
</dbReference>
<dbReference type="Gene3D" id="1.10.238.10">
    <property type="entry name" value="EF-hand"/>
    <property type="match status" value="1"/>
</dbReference>
<evidence type="ECO:0000256" key="4">
    <source>
        <dbReference type="SAM" id="SignalP"/>
    </source>
</evidence>
<dbReference type="InterPro" id="IPR018247">
    <property type="entry name" value="EF_Hand_1_Ca_BS"/>
</dbReference>
<evidence type="ECO:0000313" key="8">
    <source>
        <dbReference type="Proteomes" id="UP001158576"/>
    </source>
</evidence>
<proteinExistence type="predicted"/>
<evidence type="ECO:0000313" key="7">
    <source>
        <dbReference type="EMBL" id="CAG5102261.1"/>
    </source>
</evidence>
<dbReference type="SUPFAM" id="SSF57610">
    <property type="entry name" value="Thyroglobulin type-1 domain"/>
    <property type="match status" value="1"/>
</dbReference>
<keyword evidence="4" id="KW-0732">Signal</keyword>
<dbReference type="PROSITE" id="PS51162">
    <property type="entry name" value="THYROGLOBULIN_1_2"/>
    <property type="match status" value="1"/>
</dbReference>
<feature type="domain" description="EF-hand" evidence="5">
    <location>
        <begin position="134"/>
        <end position="169"/>
    </location>
</feature>
<dbReference type="PROSITE" id="PS50222">
    <property type="entry name" value="EF_HAND_2"/>
    <property type="match status" value="1"/>
</dbReference>
<dbReference type="SUPFAM" id="SSF47473">
    <property type="entry name" value="EF-hand"/>
    <property type="match status" value="1"/>
</dbReference>
<dbReference type="EMBL" id="OU015566">
    <property type="protein sequence ID" value="CAG5102261.1"/>
    <property type="molecule type" value="Genomic_DNA"/>
</dbReference>
<keyword evidence="8" id="KW-1185">Reference proteome</keyword>
<accession>A0ABN7SJN5</accession>
<comment type="caution">
    <text evidence="3">Lacks conserved residue(s) required for the propagation of feature annotation.</text>
</comment>